<evidence type="ECO:0000313" key="1">
    <source>
        <dbReference type="EMBL" id="WXA98236.1"/>
    </source>
</evidence>
<dbReference type="RefSeq" id="WP_394848848.1">
    <property type="nucleotide sequence ID" value="NZ_CP089982.1"/>
</dbReference>
<sequence length="444" mass="48147">MMPNLRTILARLLLAISAGLAVYVLYAHATSWLVFSRALRAPVVERFSSPVEFARSFEVRSQGGISQRIEAGALHLTGQSDANGPASYIEFIGAPIRMGDLRLRMRLRTTGQGGFDVALGLQTEGPSARTLRFGLANGDAPGVFRLVGDLGAFGKQAQGDQVLAEARVPSYAADAWHDIDVRISPDIRQALLRVDGVPVASHLVFWEDGTRVRPYFGVYARERTTPIDAEVSEIAFEPIDPDTRFVDVDDTFNGKVIDPASWRVTRADERRTRMTMETGHGLAFRVAAIDQGASGFTLTGPTHTLESFSIAADVEVTHLRHASIFLGVANLGHEPSFRVFDAGISGGAEGAKAFINGHLAADGQGRYRDIGDVATPALVHIEMSYDAPTHRGRVRVNGAEAEEELALRPLEDVIFRIGTALHAPDAVAEGRIVRVSFRRHAPPL</sequence>
<organism evidence="1 2">
    <name type="scientific">Pendulispora brunnea</name>
    <dbReference type="NCBI Taxonomy" id="2905690"/>
    <lineage>
        <taxon>Bacteria</taxon>
        <taxon>Pseudomonadati</taxon>
        <taxon>Myxococcota</taxon>
        <taxon>Myxococcia</taxon>
        <taxon>Myxococcales</taxon>
        <taxon>Sorangiineae</taxon>
        <taxon>Pendulisporaceae</taxon>
        <taxon>Pendulispora</taxon>
    </lineage>
</organism>
<reference evidence="1 2" key="1">
    <citation type="submission" date="2021-12" db="EMBL/GenBank/DDBJ databases">
        <title>Discovery of the Pendulisporaceae a myxobacterial family with distinct sporulation behavior and unique specialized metabolism.</title>
        <authorList>
            <person name="Garcia R."/>
            <person name="Popoff A."/>
            <person name="Bader C.D."/>
            <person name="Loehr J."/>
            <person name="Walesch S."/>
            <person name="Walt C."/>
            <person name="Boldt J."/>
            <person name="Bunk B."/>
            <person name="Haeckl F.J.F.P.J."/>
            <person name="Gunesch A.P."/>
            <person name="Birkelbach J."/>
            <person name="Nuebel U."/>
            <person name="Pietschmann T."/>
            <person name="Bach T."/>
            <person name="Mueller R."/>
        </authorList>
    </citation>
    <scope>NUCLEOTIDE SEQUENCE [LARGE SCALE GENOMIC DNA]</scope>
    <source>
        <strain evidence="1 2">MSr12523</strain>
    </source>
</reference>
<protein>
    <submittedName>
        <fullName evidence="1">Uncharacterized protein</fullName>
    </submittedName>
</protein>
<proteinExistence type="predicted"/>
<keyword evidence="2" id="KW-1185">Reference proteome</keyword>
<name>A0ABZ2KHS0_9BACT</name>
<gene>
    <name evidence="1" type="ORF">LZC95_15510</name>
</gene>
<evidence type="ECO:0000313" key="2">
    <source>
        <dbReference type="Proteomes" id="UP001379533"/>
    </source>
</evidence>
<dbReference type="EMBL" id="CP089982">
    <property type="protein sequence ID" value="WXA98236.1"/>
    <property type="molecule type" value="Genomic_DNA"/>
</dbReference>
<accession>A0ABZ2KHS0</accession>
<dbReference type="Proteomes" id="UP001379533">
    <property type="component" value="Chromosome"/>
</dbReference>